<evidence type="ECO:0000313" key="7">
    <source>
        <dbReference type="Proteomes" id="UP000186456"/>
    </source>
</evidence>
<keyword evidence="4" id="KW-0812">Transmembrane</keyword>
<keyword evidence="4" id="KW-1133">Transmembrane helix</keyword>
<dbReference type="GO" id="GO:0046983">
    <property type="term" value="F:protein dimerization activity"/>
    <property type="evidence" value="ECO:0007669"/>
    <property type="project" value="InterPro"/>
</dbReference>
<keyword evidence="2 6" id="KW-0418">Kinase</keyword>
<feature type="transmembrane region" description="Helical" evidence="4">
    <location>
        <begin position="88"/>
        <end position="116"/>
    </location>
</feature>
<feature type="transmembrane region" description="Helical" evidence="4">
    <location>
        <begin position="54"/>
        <end position="76"/>
    </location>
</feature>
<dbReference type="AlphaFoldDB" id="A0A1H0MRB2"/>
<evidence type="ECO:0000256" key="1">
    <source>
        <dbReference type="ARBA" id="ARBA00022679"/>
    </source>
</evidence>
<sequence>MSQLTATPVVASDGADVGLPTTRGWIVAFLAAGILGAGIAVASAVVAGIPWASAVAALTLLGAYTVFILLVLPRLLRREAGTMGALDVVTMVVTVVVVALLTFLVPWLAMLQFWVFPLLWTLAASTRIAVGACFVSAASIFAALLPWTGGGSWAVMAFVQGASFVSAVVLGLWISGISRYGSERDVLVAELTAAQSELASLHHDAGAMAERERLTAEMHDTIAQSLAGTVMLAQRARRELVEGALSPSTLELVEEAARAALAETRELVAGGAPASVGAGGLTEALRTVVARAVRETGLDVELVTSAVPPLDREAEVALLRCAQEGLSNARRHSGARRVEVTLAERHGVVEVTVRDDGVGFDATAHAHGFGIEGLRARLGALGGSLEVDGTPGAATVRAGVPVRTGRS</sequence>
<evidence type="ECO:0000313" key="6">
    <source>
        <dbReference type="EMBL" id="SDO82932.1"/>
    </source>
</evidence>
<dbReference type="Gene3D" id="1.20.5.1930">
    <property type="match status" value="1"/>
</dbReference>
<organism evidence="6 7">
    <name type="scientific">Microbacterium testaceum (strain StLB037)</name>
    <dbReference type="NCBI Taxonomy" id="979556"/>
    <lineage>
        <taxon>Bacteria</taxon>
        <taxon>Bacillati</taxon>
        <taxon>Actinomycetota</taxon>
        <taxon>Actinomycetes</taxon>
        <taxon>Micrococcales</taxon>
        <taxon>Microbacteriaceae</taxon>
        <taxon>Microbacterium</taxon>
    </lineage>
</organism>
<keyword evidence="1" id="KW-0808">Transferase</keyword>
<evidence type="ECO:0000256" key="3">
    <source>
        <dbReference type="ARBA" id="ARBA00023012"/>
    </source>
</evidence>
<dbReference type="GO" id="GO:0016020">
    <property type="term" value="C:membrane"/>
    <property type="evidence" value="ECO:0007669"/>
    <property type="project" value="InterPro"/>
</dbReference>
<proteinExistence type="predicted"/>
<dbReference type="Pfam" id="PF07730">
    <property type="entry name" value="HisKA_3"/>
    <property type="match status" value="1"/>
</dbReference>
<dbReference type="EMBL" id="FNJN01000002">
    <property type="protein sequence ID" value="SDO82932.1"/>
    <property type="molecule type" value="Genomic_DNA"/>
</dbReference>
<dbReference type="InterPro" id="IPR011712">
    <property type="entry name" value="Sig_transdc_His_kin_sub3_dim/P"/>
</dbReference>
<evidence type="ECO:0000256" key="2">
    <source>
        <dbReference type="ARBA" id="ARBA00022777"/>
    </source>
</evidence>
<keyword evidence="3" id="KW-0902">Two-component regulatory system</keyword>
<reference evidence="6 7" key="1">
    <citation type="submission" date="2016-10" db="EMBL/GenBank/DDBJ databases">
        <authorList>
            <person name="de Groot N.N."/>
        </authorList>
    </citation>
    <scope>NUCLEOTIDE SEQUENCE [LARGE SCALE GENOMIC DNA]</scope>
    <source>
        <strain evidence="6 7">StLB037</strain>
    </source>
</reference>
<dbReference type="PANTHER" id="PTHR24421">
    <property type="entry name" value="NITRATE/NITRITE SENSOR PROTEIN NARX-RELATED"/>
    <property type="match status" value="1"/>
</dbReference>
<feature type="transmembrane region" description="Helical" evidence="4">
    <location>
        <begin position="153"/>
        <end position="174"/>
    </location>
</feature>
<dbReference type="Pfam" id="PF02518">
    <property type="entry name" value="HATPase_c"/>
    <property type="match status" value="1"/>
</dbReference>
<dbReference type="PANTHER" id="PTHR24421:SF63">
    <property type="entry name" value="SENSOR HISTIDINE KINASE DESK"/>
    <property type="match status" value="1"/>
</dbReference>
<dbReference type="PIRSF" id="PIRSF037434">
    <property type="entry name" value="STHK_ChrS"/>
    <property type="match status" value="1"/>
</dbReference>
<dbReference type="InterPro" id="IPR003594">
    <property type="entry name" value="HATPase_dom"/>
</dbReference>
<feature type="domain" description="Histidine kinase/HSP90-like ATPase" evidence="5">
    <location>
        <begin position="313"/>
        <end position="404"/>
    </location>
</feature>
<protein>
    <submittedName>
        <fullName evidence="6">Signal transduction histidine kinase</fullName>
    </submittedName>
</protein>
<dbReference type="InterPro" id="IPR017205">
    <property type="entry name" value="Sig_transdc_His_kinase_ChrS"/>
</dbReference>
<dbReference type="CDD" id="cd16917">
    <property type="entry name" value="HATPase_UhpB-NarQ-NarX-like"/>
    <property type="match status" value="1"/>
</dbReference>
<keyword evidence="4" id="KW-0472">Membrane</keyword>
<dbReference type="InterPro" id="IPR036890">
    <property type="entry name" value="HATPase_C_sf"/>
</dbReference>
<dbReference type="GO" id="GO:0000155">
    <property type="term" value="F:phosphorelay sensor kinase activity"/>
    <property type="evidence" value="ECO:0007669"/>
    <property type="project" value="InterPro"/>
</dbReference>
<feature type="transmembrane region" description="Helical" evidence="4">
    <location>
        <begin position="25"/>
        <end position="47"/>
    </location>
</feature>
<name>A0A1H0MRB2_MICTS</name>
<gene>
    <name evidence="6" type="ORF">SAMN04487788_1114</name>
</gene>
<dbReference type="Gene3D" id="3.30.565.10">
    <property type="entry name" value="Histidine kinase-like ATPase, C-terminal domain"/>
    <property type="match status" value="1"/>
</dbReference>
<dbReference type="SUPFAM" id="SSF55874">
    <property type="entry name" value="ATPase domain of HSP90 chaperone/DNA topoisomerase II/histidine kinase"/>
    <property type="match status" value="1"/>
</dbReference>
<dbReference type="SMART" id="SM00387">
    <property type="entry name" value="HATPase_c"/>
    <property type="match status" value="1"/>
</dbReference>
<dbReference type="Proteomes" id="UP000186456">
    <property type="component" value="Unassembled WGS sequence"/>
</dbReference>
<accession>A0A1H0MRB2</accession>
<evidence type="ECO:0000256" key="4">
    <source>
        <dbReference type="SAM" id="Phobius"/>
    </source>
</evidence>
<dbReference type="InterPro" id="IPR050482">
    <property type="entry name" value="Sensor_HK_TwoCompSys"/>
</dbReference>
<dbReference type="RefSeq" id="WP_074694701.1">
    <property type="nucleotide sequence ID" value="NZ_FNJN01000002.1"/>
</dbReference>
<evidence type="ECO:0000259" key="5">
    <source>
        <dbReference type="SMART" id="SM00387"/>
    </source>
</evidence>
<feature type="transmembrane region" description="Helical" evidence="4">
    <location>
        <begin position="128"/>
        <end position="147"/>
    </location>
</feature>